<evidence type="ECO:0000256" key="2">
    <source>
        <dbReference type="ARBA" id="ARBA00006012"/>
    </source>
</evidence>
<dbReference type="InterPro" id="IPR010929">
    <property type="entry name" value="PDR_CDR_ABC"/>
</dbReference>
<dbReference type="InterPro" id="IPR013525">
    <property type="entry name" value="ABC2_TM"/>
</dbReference>
<dbReference type="InterPro" id="IPR043926">
    <property type="entry name" value="ABCG_dom"/>
</dbReference>
<evidence type="ECO:0000256" key="1">
    <source>
        <dbReference type="ARBA" id="ARBA00004127"/>
    </source>
</evidence>
<evidence type="ECO:0000256" key="3">
    <source>
        <dbReference type="ARBA" id="ARBA00022448"/>
    </source>
</evidence>
<evidence type="ECO:0000259" key="10">
    <source>
        <dbReference type="PROSITE" id="PS50893"/>
    </source>
</evidence>
<feature type="transmembrane region" description="Helical" evidence="9">
    <location>
        <begin position="869"/>
        <end position="889"/>
    </location>
</feature>
<feature type="transmembrane region" description="Helical" evidence="9">
    <location>
        <begin position="963"/>
        <end position="982"/>
    </location>
</feature>
<feature type="transmembrane region" description="Helical" evidence="9">
    <location>
        <begin position="73"/>
        <end position="92"/>
    </location>
</feature>
<comment type="caution">
    <text evidence="11">The sequence shown here is derived from an EMBL/GenBank/DDBJ whole genome shotgun (WGS) entry which is preliminary data.</text>
</comment>
<dbReference type="GO" id="GO:0016887">
    <property type="term" value="F:ATP hydrolysis activity"/>
    <property type="evidence" value="ECO:0007669"/>
    <property type="project" value="InterPro"/>
</dbReference>
<keyword evidence="8 9" id="KW-0472">Membrane</keyword>
<dbReference type="SMART" id="SM00382">
    <property type="entry name" value="AAA"/>
    <property type="match status" value="1"/>
</dbReference>
<evidence type="ECO:0000256" key="5">
    <source>
        <dbReference type="ARBA" id="ARBA00022741"/>
    </source>
</evidence>
<dbReference type="STRING" id="2070753.A0A3A2ZEG0"/>
<keyword evidence="12" id="KW-1185">Reference proteome</keyword>
<keyword evidence="7 9" id="KW-1133">Transmembrane helix</keyword>
<accession>A0A3A2ZEG0</accession>
<dbReference type="Pfam" id="PF00005">
    <property type="entry name" value="ABC_tran"/>
    <property type="match status" value="1"/>
</dbReference>
<organism evidence="11 12">
    <name type="scientific">Aspergillus sclerotialis</name>
    <dbReference type="NCBI Taxonomy" id="2070753"/>
    <lineage>
        <taxon>Eukaryota</taxon>
        <taxon>Fungi</taxon>
        <taxon>Dikarya</taxon>
        <taxon>Ascomycota</taxon>
        <taxon>Pezizomycotina</taxon>
        <taxon>Eurotiomycetes</taxon>
        <taxon>Eurotiomycetidae</taxon>
        <taxon>Eurotiales</taxon>
        <taxon>Aspergillaceae</taxon>
        <taxon>Aspergillus</taxon>
        <taxon>Aspergillus subgen. Polypaecilum</taxon>
    </lineage>
</organism>
<feature type="transmembrane region" description="Helical" evidence="9">
    <location>
        <begin position="292"/>
        <end position="314"/>
    </location>
</feature>
<proteinExistence type="inferred from homology"/>
<dbReference type="EMBL" id="MVGC01000221">
    <property type="protein sequence ID" value="RJE21548.1"/>
    <property type="molecule type" value="Genomic_DNA"/>
</dbReference>
<comment type="similarity">
    <text evidence="2">Belongs to the ABC transporter superfamily. ABCG family. PDR (TC 3.A.1.205) subfamily.</text>
</comment>
<dbReference type="PANTHER" id="PTHR19241">
    <property type="entry name" value="ATP-BINDING CASSETTE TRANSPORTER"/>
    <property type="match status" value="1"/>
</dbReference>
<feature type="transmembrane region" description="Helical" evidence="9">
    <location>
        <begin position="764"/>
        <end position="797"/>
    </location>
</feature>
<feature type="domain" description="ABC transporter" evidence="10">
    <location>
        <begin position="364"/>
        <end position="606"/>
    </location>
</feature>
<dbReference type="AlphaFoldDB" id="A0A3A2ZEG0"/>
<keyword evidence="5" id="KW-0547">Nucleotide-binding</keyword>
<dbReference type="GO" id="GO:0012505">
    <property type="term" value="C:endomembrane system"/>
    <property type="evidence" value="ECO:0007669"/>
    <property type="project" value="UniProtKB-SubCell"/>
</dbReference>
<evidence type="ECO:0000256" key="7">
    <source>
        <dbReference type="ARBA" id="ARBA00022989"/>
    </source>
</evidence>
<feature type="transmembrane region" description="Helical" evidence="9">
    <location>
        <begin position="156"/>
        <end position="177"/>
    </location>
</feature>
<feature type="transmembrane region" description="Helical" evidence="9">
    <location>
        <begin position="189"/>
        <end position="207"/>
    </location>
</feature>
<dbReference type="GO" id="GO:0140359">
    <property type="term" value="F:ABC-type transporter activity"/>
    <property type="evidence" value="ECO:0007669"/>
    <property type="project" value="InterPro"/>
</dbReference>
<dbReference type="CDD" id="cd03232">
    <property type="entry name" value="ABCG_PDR_domain2"/>
    <property type="match status" value="1"/>
</dbReference>
<sequence length="993" mass="111652">MAVASEKGKQHIPRKRSPYTESLWTQIHACTIRQFQIMWGDKFSLVVKICSAIIQALVCGSLFYNLPENSNSIFMRPGVLFFPVLYFLLESLSETTGSFMGRPIIARQKRFGFYRPTAFCIADAITDIPVVMFQVTCFSLILYFMAALQMDAGRFFTFWIIIIAQTLSFISMFRSIGAVCKQFGNASKISGLLSTVFFVYGGYLIPFHKMHPWFRWIFYLNPGSYAFEALMANEFVGRKLACVDPDYIPYGPGYPSSSSPYRGCSVLGSDDQGMIDGAAYIREQYSYSFGHIWRSFGVMMGFWVFFIFLTSVGFELRNTQSGSSVLLYKRGSEKKRESDIENTAGGPKSADASALSGSVKHSTFSWKDLDYHVPFHGEKKQLLNKVFGFVKPGNLVALMGASGAGKTTLLDVLAQRKDAGEIHGSILIDGRPQGISFQRTTGYCEQVDVHEATATVREALIFSAVLRQPSTVSYEDKIAYVEHIIDLLELRDISEALIGVPGAGLSIEQRKRVTLGVELVAKPTLLFLDEPTSGLDGQSAYNIVRFLRKLVDGGQAVLCTIHQPSAVLFDAFDGLLLLAKGGRMTYFGETGKDSNKILDYFARNGAPCAPDTNPAEHIIDVVQGSGTGNIDWVEVWNQSEERRRALEELEALNESSRADPNYHEDTADYATSYWFQFKMVTKRLTVQIWRSPDYMWNKIILHVFAALFSGFTFWKIGNGTFAMQLRLFAVFNFIFVAPGCINQMQPFFLHNRDIFETREKKSKTYHWLAFIGAQTIAEIPYLIICATLYFACWYFTAGFPVQASISGHVYLQMIFYEFLYTSIGQAIAAYAPNEYFAAVMNPVLIGAGMISFCGVVVPYSQMQPFWRYWIYYLDPFTYLVGGLLGEVLWDVKVKCNPSEYVRFSAPSGQTCGTYMADFLASQAGYLLDPNATDTCSFCQYSTGADYAKTFNLKEKYYSWRDTGITALFCITSYGLVLLMMKLRSKKTKSARSE</sequence>
<evidence type="ECO:0000313" key="12">
    <source>
        <dbReference type="Proteomes" id="UP000266188"/>
    </source>
</evidence>
<keyword evidence="6" id="KW-0067">ATP-binding</keyword>
<dbReference type="InterPro" id="IPR003439">
    <property type="entry name" value="ABC_transporter-like_ATP-bd"/>
</dbReference>
<dbReference type="Gene3D" id="3.40.50.300">
    <property type="entry name" value="P-loop containing nucleotide triphosphate hydrolases"/>
    <property type="match status" value="1"/>
</dbReference>
<keyword evidence="3" id="KW-0813">Transport</keyword>
<keyword evidence="4 9" id="KW-0812">Transmembrane</keyword>
<dbReference type="Proteomes" id="UP000266188">
    <property type="component" value="Unassembled WGS sequence"/>
</dbReference>
<feature type="transmembrane region" description="Helical" evidence="9">
    <location>
        <begin position="835"/>
        <end position="857"/>
    </location>
</feature>
<dbReference type="Pfam" id="PF01061">
    <property type="entry name" value="ABC2_membrane"/>
    <property type="match status" value="2"/>
</dbReference>
<dbReference type="FunFam" id="3.40.50.300:FF:000054">
    <property type="entry name" value="ABC multidrug transporter atrF"/>
    <property type="match status" value="1"/>
</dbReference>
<name>A0A3A2ZEG0_9EURO</name>
<dbReference type="InterPro" id="IPR003593">
    <property type="entry name" value="AAA+_ATPase"/>
</dbReference>
<evidence type="ECO:0000256" key="4">
    <source>
        <dbReference type="ARBA" id="ARBA00022692"/>
    </source>
</evidence>
<feature type="transmembrane region" description="Helical" evidence="9">
    <location>
        <begin position="694"/>
        <end position="713"/>
    </location>
</feature>
<feature type="transmembrane region" description="Helical" evidence="9">
    <location>
        <begin position="113"/>
        <end position="144"/>
    </location>
</feature>
<dbReference type="Pfam" id="PF06422">
    <property type="entry name" value="PDR_CDR"/>
    <property type="match status" value="1"/>
</dbReference>
<evidence type="ECO:0000313" key="11">
    <source>
        <dbReference type="EMBL" id="RJE21548.1"/>
    </source>
</evidence>
<dbReference type="InterPro" id="IPR027417">
    <property type="entry name" value="P-loop_NTPase"/>
</dbReference>
<dbReference type="SUPFAM" id="SSF52540">
    <property type="entry name" value="P-loop containing nucleoside triphosphate hydrolases"/>
    <property type="match status" value="1"/>
</dbReference>
<feature type="transmembrane region" description="Helical" evidence="9">
    <location>
        <begin position="725"/>
        <end position="744"/>
    </location>
</feature>
<evidence type="ECO:0000256" key="6">
    <source>
        <dbReference type="ARBA" id="ARBA00022840"/>
    </source>
</evidence>
<evidence type="ECO:0000256" key="8">
    <source>
        <dbReference type="ARBA" id="ARBA00023136"/>
    </source>
</evidence>
<protein>
    <submittedName>
        <fullName evidence="11">ABC multidrug transporter</fullName>
    </submittedName>
</protein>
<dbReference type="GO" id="GO:0016020">
    <property type="term" value="C:membrane"/>
    <property type="evidence" value="ECO:0007669"/>
    <property type="project" value="InterPro"/>
</dbReference>
<reference evidence="12" key="1">
    <citation type="submission" date="2017-02" db="EMBL/GenBank/DDBJ databases">
        <authorList>
            <person name="Tafer H."/>
            <person name="Lopandic K."/>
        </authorList>
    </citation>
    <scope>NUCLEOTIDE SEQUENCE [LARGE SCALE GENOMIC DNA]</scope>
    <source>
        <strain evidence="12">CBS 366.77</strain>
    </source>
</reference>
<feature type="transmembrane region" description="Helical" evidence="9">
    <location>
        <begin position="45"/>
        <end position="67"/>
    </location>
</feature>
<dbReference type="InterPro" id="IPR034003">
    <property type="entry name" value="ABCG_PDR_2"/>
</dbReference>
<dbReference type="GO" id="GO:0005524">
    <property type="term" value="F:ATP binding"/>
    <property type="evidence" value="ECO:0007669"/>
    <property type="project" value="UniProtKB-KW"/>
</dbReference>
<dbReference type="PROSITE" id="PS50893">
    <property type="entry name" value="ABC_TRANSPORTER_2"/>
    <property type="match status" value="1"/>
</dbReference>
<comment type="subcellular location">
    <subcellularLocation>
        <location evidence="1">Endomembrane system</location>
        <topology evidence="1">Multi-pass membrane protein</topology>
    </subcellularLocation>
</comment>
<dbReference type="Pfam" id="PF19055">
    <property type="entry name" value="ABC2_membrane_7"/>
    <property type="match status" value="1"/>
</dbReference>
<evidence type="ECO:0000256" key="9">
    <source>
        <dbReference type="SAM" id="Phobius"/>
    </source>
</evidence>
<dbReference type="OrthoDB" id="245989at2759"/>
<gene>
    <name evidence="11" type="ORF">PHISCL_06120</name>
</gene>